<dbReference type="EMBL" id="QGKV02000649">
    <property type="protein sequence ID" value="KAF3582744.1"/>
    <property type="molecule type" value="Genomic_DNA"/>
</dbReference>
<keyword evidence="4" id="KW-0964">Secreted</keyword>
<keyword evidence="7" id="KW-0961">Cell wall biogenesis/degradation</keyword>
<dbReference type="Pfam" id="PF00295">
    <property type="entry name" value="Glyco_hydro_28"/>
    <property type="match status" value="1"/>
</dbReference>
<dbReference type="Gene3D" id="2.160.20.10">
    <property type="entry name" value="Single-stranded right-handed beta-helix, Pectin lyase-like"/>
    <property type="match status" value="1"/>
</dbReference>
<evidence type="ECO:0000256" key="1">
    <source>
        <dbReference type="ARBA" id="ARBA00004191"/>
    </source>
</evidence>
<keyword evidence="6 9" id="KW-0326">Glycosidase</keyword>
<dbReference type="InterPro" id="IPR011050">
    <property type="entry name" value="Pectin_lyase_fold/virulence"/>
</dbReference>
<evidence type="ECO:0000256" key="5">
    <source>
        <dbReference type="ARBA" id="ARBA00022801"/>
    </source>
</evidence>
<evidence type="ECO:0000256" key="2">
    <source>
        <dbReference type="ARBA" id="ARBA00008834"/>
    </source>
</evidence>
<keyword evidence="5 9" id="KW-0378">Hydrolase</keyword>
<evidence type="ECO:0000256" key="4">
    <source>
        <dbReference type="ARBA" id="ARBA00022525"/>
    </source>
</evidence>
<keyword evidence="12" id="KW-1185">Reference proteome</keyword>
<comment type="caution">
    <text evidence="11">The sequence shown here is derived from an EMBL/GenBank/DDBJ whole genome shotgun (WGS) entry which is preliminary data.</text>
</comment>
<protein>
    <recommendedName>
        <fullName evidence="13">Endo-polygalacturonase</fullName>
    </recommendedName>
</protein>
<dbReference type="SMART" id="SM00710">
    <property type="entry name" value="PbH1"/>
    <property type="match status" value="5"/>
</dbReference>
<evidence type="ECO:0008006" key="13">
    <source>
        <dbReference type="Google" id="ProtNLM"/>
    </source>
</evidence>
<keyword evidence="10" id="KW-0732">Signal</keyword>
<dbReference type="Proteomes" id="UP000266723">
    <property type="component" value="Unassembled WGS sequence"/>
</dbReference>
<proteinExistence type="inferred from homology"/>
<dbReference type="PROSITE" id="PS00502">
    <property type="entry name" value="POLYGALACTURONASE"/>
    <property type="match status" value="1"/>
</dbReference>
<evidence type="ECO:0000313" key="12">
    <source>
        <dbReference type="Proteomes" id="UP000266723"/>
    </source>
</evidence>
<dbReference type="InterPro" id="IPR006626">
    <property type="entry name" value="PbH1"/>
</dbReference>
<feature type="active site" evidence="8">
    <location>
        <position position="258"/>
    </location>
</feature>
<dbReference type="PANTHER" id="PTHR31375">
    <property type="match status" value="1"/>
</dbReference>
<evidence type="ECO:0000313" key="11">
    <source>
        <dbReference type="EMBL" id="KAF3582744.1"/>
    </source>
</evidence>
<evidence type="ECO:0000256" key="9">
    <source>
        <dbReference type="RuleBase" id="RU361169"/>
    </source>
</evidence>
<feature type="signal peptide" evidence="10">
    <location>
        <begin position="1"/>
        <end position="24"/>
    </location>
</feature>
<reference evidence="11 12" key="1">
    <citation type="journal article" date="2020" name="BMC Genomics">
        <title>Intraspecific diversification of the crop wild relative Brassica cretica Lam. using demographic model selection.</title>
        <authorList>
            <person name="Kioukis A."/>
            <person name="Michalopoulou V.A."/>
            <person name="Briers L."/>
            <person name="Pirintsos S."/>
            <person name="Studholme D.J."/>
            <person name="Pavlidis P."/>
            <person name="Sarris P.F."/>
        </authorList>
    </citation>
    <scope>NUCLEOTIDE SEQUENCE [LARGE SCALE GENOMIC DNA]</scope>
    <source>
        <strain evidence="12">cv. PFS-1207/04</strain>
    </source>
</reference>
<accession>A0ABQ7DYK6</accession>
<comment type="similarity">
    <text evidence="2 9">Belongs to the glycosyl hydrolase 28 family.</text>
</comment>
<evidence type="ECO:0000256" key="8">
    <source>
        <dbReference type="PROSITE-ProRule" id="PRU10052"/>
    </source>
</evidence>
<evidence type="ECO:0000256" key="6">
    <source>
        <dbReference type="ARBA" id="ARBA00023295"/>
    </source>
</evidence>
<evidence type="ECO:0000256" key="3">
    <source>
        <dbReference type="ARBA" id="ARBA00022512"/>
    </source>
</evidence>
<feature type="chain" id="PRO_5047126194" description="Endo-polygalacturonase" evidence="10">
    <location>
        <begin position="25"/>
        <end position="404"/>
    </location>
</feature>
<gene>
    <name evidence="11" type="ORF">DY000_02035819</name>
</gene>
<dbReference type="InterPro" id="IPR000743">
    <property type="entry name" value="Glyco_hydro_28"/>
</dbReference>
<name>A0ABQ7DYK6_BRACR</name>
<sequence length="404" mass="43429">MAHCCTVLTGLLVWSLLMLSWCEASRNNINRYDHSYGTFKSNSLIKRRDDITRLKSVARASLRLPTTVSVSDFGAKGDGKTDDTQAFVNAWKKACSSSGAILGTLSASQQRSDYKDLSKWITFDGVNRLTVDGGATGTVNGNGETWWENSCKRNEAKKCTKAPTALTFYNSKNLRVNNLRVKDAQQIQISIEKCSNVQVSNVEVTAPADSPNTDGIHITNTQNIQVSKSIIGTGDDCISIESGSQNVKINDLTCGPGHGISIGSLGDDNSKAFVSGVTVDGAKLSGTDNGVRIKTYQGGSGTASNIIFQNIQMENVKNPIIIDQDYCDKSKCTEQKSAVQIKNVVYRNISGTSASDIAITFNCSKNYPCQGIVLDKVNIKGGKASCSNANVMDKDGVLPQCKST</sequence>
<dbReference type="InterPro" id="IPR012334">
    <property type="entry name" value="Pectin_lyas_fold"/>
</dbReference>
<dbReference type="SUPFAM" id="SSF51126">
    <property type="entry name" value="Pectin lyase-like"/>
    <property type="match status" value="1"/>
</dbReference>
<keyword evidence="3" id="KW-0134">Cell wall</keyword>
<organism evidence="11 12">
    <name type="scientific">Brassica cretica</name>
    <name type="common">Mustard</name>
    <dbReference type="NCBI Taxonomy" id="69181"/>
    <lineage>
        <taxon>Eukaryota</taxon>
        <taxon>Viridiplantae</taxon>
        <taxon>Streptophyta</taxon>
        <taxon>Embryophyta</taxon>
        <taxon>Tracheophyta</taxon>
        <taxon>Spermatophyta</taxon>
        <taxon>Magnoliopsida</taxon>
        <taxon>eudicotyledons</taxon>
        <taxon>Gunneridae</taxon>
        <taxon>Pentapetalae</taxon>
        <taxon>rosids</taxon>
        <taxon>malvids</taxon>
        <taxon>Brassicales</taxon>
        <taxon>Brassicaceae</taxon>
        <taxon>Brassiceae</taxon>
        <taxon>Brassica</taxon>
    </lineage>
</organism>
<evidence type="ECO:0000256" key="7">
    <source>
        <dbReference type="ARBA" id="ARBA00023316"/>
    </source>
</evidence>
<evidence type="ECO:0000256" key="10">
    <source>
        <dbReference type="SAM" id="SignalP"/>
    </source>
</evidence>
<comment type="subcellular location">
    <subcellularLocation>
        <location evidence="1">Secreted</location>
        <location evidence="1">Cell wall</location>
    </subcellularLocation>
</comment>